<feature type="compositionally biased region" description="Low complexity" evidence="1">
    <location>
        <begin position="1392"/>
        <end position="1415"/>
    </location>
</feature>
<dbReference type="PANTHER" id="PTHR38700:SF1">
    <property type="entry name" value="PH DOMAIN-CONTAINING PROTEIN"/>
    <property type="match status" value="1"/>
</dbReference>
<feature type="compositionally biased region" description="Basic and acidic residues" evidence="1">
    <location>
        <begin position="806"/>
        <end position="817"/>
    </location>
</feature>
<feature type="compositionally biased region" description="Low complexity" evidence="1">
    <location>
        <begin position="172"/>
        <end position="185"/>
    </location>
</feature>
<feature type="compositionally biased region" description="Basic and acidic residues" evidence="1">
    <location>
        <begin position="265"/>
        <end position="275"/>
    </location>
</feature>
<feature type="compositionally biased region" description="Low complexity" evidence="1">
    <location>
        <begin position="237"/>
        <end position="251"/>
    </location>
</feature>
<dbReference type="SUPFAM" id="SSF54236">
    <property type="entry name" value="Ubiquitin-like"/>
    <property type="match status" value="1"/>
</dbReference>
<feature type="region of interest" description="Disordered" evidence="1">
    <location>
        <begin position="1"/>
        <end position="32"/>
    </location>
</feature>
<feature type="region of interest" description="Disordered" evidence="1">
    <location>
        <begin position="630"/>
        <end position="866"/>
    </location>
</feature>
<feature type="compositionally biased region" description="Low complexity" evidence="1">
    <location>
        <begin position="294"/>
        <end position="303"/>
    </location>
</feature>
<dbReference type="InterPro" id="IPR029071">
    <property type="entry name" value="Ubiquitin-like_domsf"/>
</dbReference>
<feature type="compositionally biased region" description="Polar residues" evidence="1">
    <location>
        <begin position="15"/>
        <end position="29"/>
    </location>
</feature>
<feature type="compositionally biased region" description="Polar residues" evidence="1">
    <location>
        <begin position="224"/>
        <end position="236"/>
    </location>
</feature>
<evidence type="ECO:0000313" key="2">
    <source>
        <dbReference type="EMBL" id="CED82318.1"/>
    </source>
</evidence>
<protein>
    <recommendedName>
        <fullName evidence="3">PH domain-containing protein</fullName>
    </recommendedName>
</protein>
<evidence type="ECO:0008006" key="3">
    <source>
        <dbReference type="Google" id="ProtNLM"/>
    </source>
</evidence>
<dbReference type="InterPro" id="IPR011993">
    <property type="entry name" value="PH-like_dom_sf"/>
</dbReference>
<feature type="region of interest" description="Disordered" evidence="1">
    <location>
        <begin position="1117"/>
        <end position="1154"/>
    </location>
</feature>
<feature type="region of interest" description="Disordered" evidence="1">
    <location>
        <begin position="983"/>
        <end position="1094"/>
    </location>
</feature>
<feature type="compositionally biased region" description="Basic and acidic residues" evidence="1">
    <location>
        <begin position="440"/>
        <end position="462"/>
    </location>
</feature>
<feature type="compositionally biased region" description="Basic and acidic residues" evidence="1">
    <location>
        <begin position="50"/>
        <end position="63"/>
    </location>
</feature>
<accession>A0A0F7SQL1</accession>
<feature type="compositionally biased region" description="Polar residues" evidence="1">
    <location>
        <begin position="1140"/>
        <end position="1150"/>
    </location>
</feature>
<feature type="compositionally biased region" description="Low complexity" evidence="1">
    <location>
        <begin position="934"/>
        <end position="949"/>
    </location>
</feature>
<feature type="compositionally biased region" description="Low complexity" evidence="1">
    <location>
        <begin position="1433"/>
        <end position="1449"/>
    </location>
</feature>
<feature type="compositionally biased region" description="Low complexity" evidence="1">
    <location>
        <begin position="480"/>
        <end position="492"/>
    </location>
</feature>
<organism evidence="2">
    <name type="scientific">Phaffia rhodozyma</name>
    <name type="common">Yeast</name>
    <name type="synonym">Xanthophyllomyces dendrorhous</name>
    <dbReference type="NCBI Taxonomy" id="264483"/>
    <lineage>
        <taxon>Eukaryota</taxon>
        <taxon>Fungi</taxon>
        <taxon>Dikarya</taxon>
        <taxon>Basidiomycota</taxon>
        <taxon>Agaricomycotina</taxon>
        <taxon>Tremellomycetes</taxon>
        <taxon>Cystofilobasidiales</taxon>
        <taxon>Mrakiaceae</taxon>
        <taxon>Phaffia</taxon>
    </lineage>
</organism>
<feature type="compositionally biased region" description="Polar residues" evidence="1">
    <location>
        <begin position="1118"/>
        <end position="1129"/>
    </location>
</feature>
<feature type="compositionally biased region" description="Basic and acidic residues" evidence="1">
    <location>
        <begin position="832"/>
        <end position="851"/>
    </location>
</feature>
<dbReference type="Gene3D" id="3.10.20.90">
    <property type="entry name" value="Phosphatidylinositol 3-kinase Catalytic Subunit, Chain A, domain 1"/>
    <property type="match status" value="1"/>
</dbReference>
<feature type="compositionally biased region" description="Polar residues" evidence="1">
    <location>
        <begin position="513"/>
        <end position="525"/>
    </location>
</feature>
<feature type="compositionally biased region" description="Basic and acidic residues" evidence="1">
    <location>
        <begin position="654"/>
        <end position="676"/>
    </location>
</feature>
<feature type="region of interest" description="Disordered" evidence="1">
    <location>
        <begin position="47"/>
        <end position="525"/>
    </location>
</feature>
<feature type="compositionally biased region" description="Basic residues" evidence="1">
    <location>
        <begin position="1419"/>
        <end position="1432"/>
    </location>
</feature>
<feature type="region of interest" description="Disordered" evidence="1">
    <location>
        <begin position="924"/>
        <end position="957"/>
    </location>
</feature>
<feature type="compositionally biased region" description="Acidic residues" evidence="1">
    <location>
        <begin position="724"/>
        <end position="753"/>
    </location>
</feature>
<feature type="compositionally biased region" description="Low complexity" evidence="1">
    <location>
        <begin position="992"/>
        <end position="1018"/>
    </location>
</feature>
<feature type="compositionally biased region" description="Low complexity" evidence="1">
    <location>
        <begin position="332"/>
        <end position="358"/>
    </location>
</feature>
<dbReference type="EMBL" id="LN483124">
    <property type="protein sequence ID" value="CED82318.1"/>
    <property type="molecule type" value="Genomic_DNA"/>
</dbReference>
<feature type="region of interest" description="Disordered" evidence="1">
    <location>
        <begin position="1391"/>
        <end position="1480"/>
    </location>
</feature>
<feature type="compositionally biased region" description="Low complexity" evidence="1">
    <location>
        <begin position="102"/>
        <end position="145"/>
    </location>
</feature>
<feature type="compositionally biased region" description="Low complexity" evidence="1">
    <location>
        <begin position="77"/>
        <end position="94"/>
    </location>
</feature>
<feature type="compositionally biased region" description="Basic and acidic residues" evidence="1">
    <location>
        <begin position="1032"/>
        <end position="1043"/>
    </location>
</feature>
<reference evidence="2" key="1">
    <citation type="submission" date="2014-08" db="EMBL/GenBank/DDBJ databases">
        <authorList>
            <person name="Sharma Rahul"/>
            <person name="Thines Marco"/>
        </authorList>
    </citation>
    <scope>NUCLEOTIDE SEQUENCE</scope>
</reference>
<feature type="compositionally biased region" description="Polar residues" evidence="1">
    <location>
        <begin position="428"/>
        <end position="438"/>
    </location>
</feature>
<dbReference type="Gene3D" id="2.30.29.30">
    <property type="entry name" value="Pleckstrin-homology domain (PH domain)/Phosphotyrosine-binding domain (PTB)"/>
    <property type="match status" value="1"/>
</dbReference>
<feature type="compositionally biased region" description="Low complexity" evidence="1">
    <location>
        <begin position="556"/>
        <end position="570"/>
    </location>
</feature>
<feature type="region of interest" description="Disordered" evidence="1">
    <location>
        <begin position="556"/>
        <end position="602"/>
    </location>
</feature>
<proteinExistence type="predicted"/>
<sequence>MVSLPMDGGMLSPIRASSISGGDTETTPTKPRLLKETVSMHEYQLSPRILEGDFRAAQKEHSPMKIRIRKDPPPPLDLSLSTNSSSPSPDIHSSPPTPDLNSYSLTSLTLHPSSSQPSLSQPESEYSPSHESSSGDSSSSFLGSETQSNRRNKPGRLSPIPPNVPNQSYEQLTPSSTSGLGLGLLHVSFVKEEDPRSMLSVSPGERNRPRSRSISSNVVGPIKRSTSPSPLSNITNSPSATSQLTSLTSTPWARKISGKLRGRKSTPDLRSKSAWDGEPMPKVPSVRATSHALSPPTTTTSTTGKRIGKLKRGFSFSTDGPNLPSVPFQNNPSHRPSISPSPSSFTTSTIHISTSSSSKLPKLSKDRSTPPTCSSPLPPPLDPFAADAPFIPSPPRPIIPAGHAPAEGTNQNKKGAVFPHHPPRSRSHSGASRRTSSPMGRDKNNEEEAKKNLDKQKDEGGFRKPRAPWLIDEFPKVIPSSSASSTCSSSSSAPGNESIQKEGEKQVYGRPASPSSGNISAASQESLMEGMEGLWLEKEGEPQFFSSWYNTQIETQQTLSSLPSSRTLRPAPSPVIDPSEDRPSSGSPSSKDRVLPPYASPPATAAVHTTITLGAPLQEEARYSTLFGSYNSFKSCTGDDTGRESFEFAQDGGESERGRGRARVEPVGTEGKHEEYIGNNIPVGPNRTTDAGQGLQKGGGGGGDDGDEDDGDRRGRRPMRGDENEATPEEEEEDGEDNEEDEGDSDSSSDDGCESATEGLENPSACPNERSKDREGDEDDDVPLALAHPSTALKAQKSLRLRRKKEKLDRRIREKKAAASAAGGNDVNVGRGEVHEAELDKGNFNGKERRGVISPPTRKRRERRVADARHKIREQVEKDLSSAHGVIGMDGVLIAEELEKRLLALNLSATQTQAWAGESLLTGGSHSAVRSRKSSASGPSSSGLASESAVQPAGSGSSMLPLSEMGVLNLGPVPMEATRSLPVATGYSRGDSSSSRDPFSTTSTTTAAATSITTAHQSNPPAGTHPLGRAKSTKEPSRAERSGTIRQNRHTGLASPSQPVAPVIRRRPSEPQLHSSEGQRAMNGEMKPPSVPPLPYLPGASVNFSTYNVHTPPPHAVTMSSPVNGSFSDKVSPRVRSRRPTISTNISPSTVPDHARTLPSPIVIKRMRFHFEQIGGKSVDVDLTETTTAGVVLNSLRKSGDLDVGRKGEELLKGGWAVWESGKDWGIERPIREYEQLLSIASSWNEITKLNAFVIKRCLMSGQLNINNIPGQRPNIIGSCKLWQCKKNKWSKRFVEIRDGVVWVCKNDRGKDEQYLCALSAFDIYTLTKPIPKAPSGRIWCLKSQDKAAFFEDPADYMHLFVCDERAFDSIHRRTFSARSQALTVSNPALFSTRSTSGSPGAPSPSATVPTSTYPNPHAHTHRQGQGSHHRPSSPALALVSSSALASSAQTSVGPSGAGTVGQGKSLWEKGSLLSKLSGK</sequence>
<evidence type="ECO:0000256" key="1">
    <source>
        <dbReference type="SAM" id="MobiDB-lite"/>
    </source>
</evidence>
<dbReference type="PANTHER" id="PTHR38700">
    <property type="entry name" value="YALI0E22418P"/>
    <property type="match status" value="1"/>
</dbReference>
<name>A0A0F7SQL1_PHARH</name>